<dbReference type="Pfam" id="PF05983">
    <property type="entry name" value="Med7"/>
    <property type="match status" value="1"/>
</dbReference>
<keyword evidence="3 6" id="KW-0805">Transcription regulation</keyword>
<dbReference type="InterPro" id="IPR037212">
    <property type="entry name" value="Med7/Med21-like"/>
</dbReference>
<evidence type="ECO:0000313" key="8">
    <source>
        <dbReference type="EMBL" id="CAD8496926.1"/>
    </source>
</evidence>
<dbReference type="GO" id="GO:0016592">
    <property type="term" value="C:mediator complex"/>
    <property type="evidence" value="ECO:0007669"/>
    <property type="project" value="InterPro"/>
</dbReference>
<evidence type="ECO:0000256" key="6">
    <source>
        <dbReference type="RuleBase" id="RU364060"/>
    </source>
</evidence>
<dbReference type="AlphaFoldDB" id="A0A7S0EY79"/>
<organism evidence="8">
    <name type="scientific">Hanusia phi</name>
    <dbReference type="NCBI Taxonomy" id="3032"/>
    <lineage>
        <taxon>Eukaryota</taxon>
        <taxon>Cryptophyceae</taxon>
        <taxon>Pyrenomonadales</taxon>
        <taxon>Geminigeraceae</taxon>
        <taxon>Hanusia</taxon>
    </lineage>
</organism>
<evidence type="ECO:0000256" key="5">
    <source>
        <dbReference type="ARBA" id="ARBA00023242"/>
    </source>
</evidence>
<proteinExistence type="inferred from homology"/>
<dbReference type="PANTHER" id="PTHR21428:SF11">
    <property type="entry name" value="MEDIATOR OF RNA POLYMERASE II TRANSCRIPTION SUBUNIT 7"/>
    <property type="match status" value="1"/>
</dbReference>
<dbReference type="InterPro" id="IPR044888">
    <property type="entry name" value="Mediatior_Med7_sf"/>
</dbReference>
<feature type="compositionally biased region" description="Low complexity" evidence="7">
    <location>
        <begin position="220"/>
        <end position="239"/>
    </location>
</feature>
<evidence type="ECO:0000256" key="1">
    <source>
        <dbReference type="ARBA" id="ARBA00004123"/>
    </source>
</evidence>
<feature type="compositionally biased region" description="Basic and acidic residues" evidence="7">
    <location>
        <begin position="240"/>
        <end position="281"/>
    </location>
</feature>
<dbReference type="Gene3D" id="6.10.140.200">
    <property type="match status" value="1"/>
</dbReference>
<comment type="subunit">
    <text evidence="6">Component of the Mediator complex.</text>
</comment>
<gene>
    <name evidence="8" type="ORF">HPHI1048_LOCUS17408</name>
</gene>
<feature type="compositionally biased region" description="Low complexity" evidence="7">
    <location>
        <begin position="303"/>
        <end position="341"/>
    </location>
</feature>
<dbReference type="GO" id="GO:0006357">
    <property type="term" value="P:regulation of transcription by RNA polymerase II"/>
    <property type="evidence" value="ECO:0007669"/>
    <property type="project" value="InterPro"/>
</dbReference>
<comment type="function">
    <text evidence="6">Component of the Mediator complex, a coactivator involved in the regulated transcription of nearly all RNA polymerase II-dependent genes. Mediator functions as a bridge to convey information from gene-specific regulatory proteins to the basal RNA polymerase II transcription machinery.</text>
</comment>
<dbReference type="EMBL" id="HBEO01025911">
    <property type="protein sequence ID" value="CAD8496926.1"/>
    <property type="molecule type" value="Transcribed_RNA"/>
</dbReference>
<dbReference type="GO" id="GO:0070847">
    <property type="term" value="C:core mediator complex"/>
    <property type="evidence" value="ECO:0007669"/>
    <property type="project" value="TreeGrafter"/>
</dbReference>
<comment type="similarity">
    <text evidence="2 6">Belongs to the Mediator complex subunit 7 family.</text>
</comment>
<keyword evidence="6" id="KW-0010">Activator</keyword>
<dbReference type="InterPro" id="IPR009244">
    <property type="entry name" value="Mediatior_Med7"/>
</dbReference>
<accession>A0A7S0EY79</accession>
<sequence>MAQNNAAVAPFPPPPKFYEAFEPHSNKQFQCPPPPPPIEGPYVMFGTLYDTSFAPQPPHAALAEKGLELGISESESQSPIAIMRLLNRALPDEYLNLLKLMIERPTLCRSEEDQKKIREIDEQRGKIESIIGAMHLTLSRFRPYQARQALITTLRAQVEKRREEAKQLKECRMKAQALISNASKQLKDAGESFQKANQTKAQILANASAYAKKDAVLPGARTPAPSAGASSSVSATAAAAEKDSATPKEGEQVAKDTTEVKDQRSAKEKCEQETLKRETAKRQKTANILKKLKSLDRNASESEATNVAAAPAAVPAETASMPEAAEESAQAPQAEAADAMEVSTEGGAT</sequence>
<keyword evidence="5 6" id="KW-0539">Nucleus</keyword>
<keyword evidence="4 6" id="KW-0804">Transcription</keyword>
<evidence type="ECO:0000256" key="7">
    <source>
        <dbReference type="SAM" id="MobiDB-lite"/>
    </source>
</evidence>
<dbReference type="GO" id="GO:0003712">
    <property type="term" value="F:transcription coregulator activity"/>
    <property type="evidence" value="ECO:0007669"/>
    <property type="project" value="InterPro"/>
</dbReference>
<feature type="region of interest" description="Disordered" evidence="7">
    <location>
        <begin position="220"/>
        <end position="349"/>
    </location>
</feature>
<evidence type="ECO:0000256" key="3">
    <source>
        <dbReference type="ARBA" id="ARBA00023015"/>
    </source>
</evidence>
<protein>
    <recommendedName>
        <fullName evidence="6">Mediator of RNA polymerase II transcription subunit 7</fullName>
    </recommendedName>
</protein>
<comment type="subcellular location">
    <subcellularLocation>
        <location evidence="1 6">Nucleus</location>
    </subcellularLocation>
</comment>
<reference evidence="8" key="1">
    <citation type="submission" date="2021-01" db="EMBL/GenBank/DDBJ databases">
        <authorList>
            <person name="Corre E."/>
            <person name="Pelletier E."/>
            <person name="Niang G."/>
            <person name="Scheremetjew M."/>
            <person name="Finn R."/>
            <person name="Kale V."/>
            <person name="Holt S."/>
            <person name="Cochrane G."/>
            <person name="Meng A."/>
            <person name="Brown T."/>
            <person name="Cohen L."/>
        </authorList>
    </citation>
    <scope>NUCLEOTIDE SEQUENCE</scope>
    <source>
        <strain evidence="8">CCMP325</strain>
    </source>
</reference>
<dbReference type="SUPFAM" id="SSF140718">
    <property type="entry name" value="Mediator hinge subcomplex-like"/>
    <property type="match status" value="1"/>
</dbReference>
<name>A0A7S0EY79_9CRYP</name>
<evidence type="ECO:0000256" key="4">
    <source>
        <dbReference type="ARBA" id="ARBA00023163"/>
    </source>
</evidence>
<evidence type="ECO:0000256" key="2">
    <source>
        <dbReference type="ARBA" id="ARBA00009994"/>
    </source>
</evidence>
<dbReference type="PANTHER" id="PTHR21428">
    <property type="entry name" value="MEDIATOR OF RNA POLYMERASE II TRANSCRIPTION SUBUNIT 7"/>
    <property type="match status" value="1"/>
</dbReference>